<keyword evidence="8" id="KW-0443">Lipid metabolism</keyword>
<evidence type="ECO:0000256" key="7">
    <source>
        <dbReference type="ARBA" id="ARBA00022679"/>
    </source>
</evidence>
<keyword evidence="4" id="KW-0444">Lipid biosynthesis</keyword>
<sequence>MKLYVIAGEASGDLHGSNLMKALKVQRPDIEFRFWGGDRMKEVAGEPVKHIRDLAFMGFVEVLLNLRTILGNISFCKKDIEDFRPDALILIDYPGFNMRIAEWAKKEGIQVLYYISPQIWAWKQGRVHKIKKVVDKMYCILPFEKDFYARFEVDVDFVGHPLLDAITDFRKNAFDKVQFLQETGLSDKPVIAVLPGSRKQEISVKLPIMLEGVKSFSDYQIVIAGAPAIEASFYETFIENDKDVSIVFNSTYELLSVAEGAVVTSGTATLETALFRVPEVVCYKGSVVSYHIARRLIKVAYISLVNLIMDREVVRELIQQDCTPKNIENELKGLIKGGEKREKLLQDYDRLIEKLGGGGASEETASRMLKIIEER</sequence>
<dbReference type="SUPFAM" id="SSF53756">
    <property type="entry name" value="UDP-Glycosyltransferase/glycogen phosphorylase"/>
    <property type="match status" value="1"/>
</dbReference>
<dbReference type="Proteomes" id="UP001501126">
    <property type="component" value="Unassembled WGS sequence"/>
</dbReference>
<gene>
    <name evidence="11" type="primary">lpxB</name>
    <name evidence="11" type="ORF">GCM10009118_13810</name>
</gene>
<proteinExistence type="predicted"/>
<evidence type="ECO:0000256" key="9">
    <source>
        <dbReference type="ARBA" id="ARBA00048975"/>
    </source>
</evidence>
<evidence type="ECO:0000256" key="10">
    <source>
        <dbReference type="NCBIfam" id="TIGR00215"/>
    </source>
</evidence>
<dbReference type="Pfam" id="PF02684">
    <property type="entry name" value="LpxB"/>
    <property type="match status" value="1"/>
</dbReference>
<dbReference type="InterPro" id="IPR003835">
    <property type="entry name" value="Glyco_trans_19"/>
</dbReference>
<dbReference type="EMBL" id="BAAAFH010000007">
    <property type="protein sequence ID" value="GAA0874973.1"/>
    <property type="molecule type" value="Genomic_DNA"/>
</dbReference>
<dbReference type="PANTHER" id="PTHR30372">
    <property type="entry name" value="LIPID-A-DISACCHARIDE SYNTHASE"/>
    <property type="match status" value="1"/>
</dbReference>
<evidence type="ECO:0000256" key="5">
    <source>
        <dbReference type="ARBA" id="ARBA00022556"/>
    </source>
</evidence>
<comment type="function">
    <text evidence="1">Condensation of UDP-2,3-diacylglucosamine and 2,3-diacylglucosamine-1-phosphate to form lipid A disaccharide, a precursor of lipid A, a phosphorylated glycolipid that anchors the lipopolysaccharide to the outer membrane of the cell.</text>
</comment>
<keyword evidence="5" id="KW-0441">Lipid A biosynthesis</keyword>
<dbReference type="NCBIfam" id="TIGR00215">
    <property type="entry name" value="lpxB"/>
    <property type="match status" value="1"/>
</dbReference>
<evidence type="ECO:0000256" key="2">
    <source>
        <dbReference type="ARBA" id="ARBA00012687"/>
    </source>
</evidence>
<evidence type="ECO:0000256" key="1">
    <source>
        <dbReference type="ARBA" id="ARBA00002056"/>
    </source>
</evidence>
<evidence type="ECO:0000256" key="8">
    <source>
        <dbReference type="ARBA" id="ARBA00023098"/>
    </source>
</evidence>
<evidence type="ECO:0000313" key="12">
    <source>
        <dbReference type="Proteomes" id="UP001501126"/>
    </source>
</evidence>
<comment type="catalytic activity">
    <reaction evidence="9">
        <text>a lipid X + a UDP-2-N,3-O-bis[(3R)-3-hydroxyacyl]-alpha-D-glucosamine = a lipid A disaccharide + UDP + H(+)</text>
        <dbReference type="Rhea" id="RHEA:67828"/>
        <dbReference type="ChEBI" id="CHEBI:15378"/>
        <dbReference type="ChEBI" id="CHEBI:58223"/>
        <dbReference type="ChEBI" id="CHEBI:137748"/>
        <dbReference type="ChEBI" id="CHEBI:176338"/>
        <dbReference type="ChEBI" id="CHEBI:176343"/>
        <dbReference type="EC" id="2.4.1.182"/>
    </reaction>
</comment>
<evidence type="ECO:0000313" key="11">
    <source>
        <dbReference type="EMBL" id="GAA0874973.1"/>
    </source>
</evidence>
<comment type="caution">
    <text evidence="11">The sequence shown here is derived from an EMBL/GenBank/DDBJ whole genome shotgun (WGS) entry which is preliminary data.</text>
</comment>
<dbReference type="EC" id="2.4.1.182" evidence="2 10"/>
<dbReference type="PANTHER" id="PTHR30372:SF4">
    <property type="entry name" value="LIPID-A-DISACCHARIDE SYNTHASE, MITOCHONDRIAL-RELATED"/>
    <property type="match status" value="1"/>
</dbReference>
<keyword evidence="6" id="KW-0328">Glycosyltransferase</keyword>
<organism evidence="11 12">
    <name type="scientific">Wandonia haliotis</name>
    <dbReference type="NCBI Taxonomy" id="574963"/>
    <lineage>
        <taxon>Bacteria</taxon>
        <taxon>Pseudomonadati</taxon>
        <taxon>Bacteroidota</taxon>
        <taxon>Flavobacteriia</taxon>
        <taxon>Flavobacteriales</taxon>
        <taxon>Crocinitomicaceae</taxon>
        <taxon>Wandonia</taxon>
    </lineage>
</organism>
<evidence type="ECO:0000256" key="4">
    <source>
        <dbReference type="ARBA" id="ARBA00022516"/>
    </source>
</evidence>
<evidence type="ECO:0000256" key="6">
    <source>
        <dbReference type="ARBA" id="ARBA00022676"/>
    </source>
</evidence>
<dbReference type="RefSeq" id="WP_343785949.1">
    <property type="nucleotide sequence ID" value="NZ_BAAAFH010000007.1"/>
</dbReference>
<protein>
    <recommendedName>
        <fullName evidence="3 10">Lipid-A-disaccharide synthase</fullName>
        <ecNumber evidence="2 10">2.4.1.182</ecNumber>
    </recommendedName>
</protein>
<name>A0ABP3Y2U3_9FLAO</name>
<reference evidence="12" key="1">
    <citation type="journal article" date="2019" name="Int. J. Syst. Evol. Microbiol.">
        <title>The Global Catalogue of Microorganisms (GCM) 10K type strain sequencing project: providing services to taxonomists for standard genome sequencing and annotation.</title>
        <authorList>
            <consortium name="The Broad Institute Genomics Platform"/>
            <consortium name="The Broad Institute Genome Sequencing Center for Infectious Disease"/>
            <person name="Wu L."/>
            <person name="Ma J."/>
        </authorList>
    </citation>
    <scope>NUCLEOTIDE SEQUENCE [LARGE SCALE GENOMIC DNA]</scope>
    <source>
        <strain evidence="12">JCM 16083</strain>
    </source>
</reference>
<keyword evidence="7" id="KW-0808">Transferase</keyword>
<keyword evidence="12" id="KW-1185">Reference proteome</keyword>
<accession>A0ABP3Y2U3</accession>
<evidence type="ECO:0000256" key="3">
    <source>
        <dbReference type="ARBA" id="ARBA00020902"/>
    </source>
</evidence>